<protein>
    <submittedName>
        <fullName evidence="1">Uncharacterized protein</fullName>
    </submittedName>
</protein>
<reference evidence="1 2" key="1">
    <citation type="journal article" date="2023" name="J. Hered.">
        <title>Chromosome-level genome of the wood stork (Mycteria americana) provides insight into avian chromosome evolution.</title>
        <authorList>
            <person name="Flamio R. Jr."/>
            <person name="Ramstad K.M."/>
        </authorList>
    </citation>
    <scope>NUCLEOTIDE SEQUENCE [LARGE SCALE GENOMIC DNA]</scope>
    <source>
        <strain evidence="1">JAX WOST 10</strain>
    </source>
</reference>
<dbReference type="GO" id="GO:0061343">
    <property type="term" value="P:cell adhesion involved in heart morphogenesis"/>
    <property type="evidence" value="ECO:0007669"/>
    <property type="project" value="TreeGrafter"/>
</dbReference>
<dbReference type="PANTHER" id="PTHR33395:SF22">
    <property type="entry name" value="REVERSE TRANSCRIPTASE DOMAIN-CONTAINING PROTEIN"/>
    <property type="match status" value="1"/>
</dbReference>
<organism evidence="1 2">
    <name type="scientific">Mycteria americana</name>
    <name type="common">Wood stork</name>
    <dbReference type="NCBI Taxonomy" id="33587"/>
    <lineage>
        <taxon>Eukaryota</taxon>
        <taxon>Metazoa</taxon>
        <taxon>Chordata</taxon>
        <taxon>Craniata</taxon>
        <taxon>Vertebrata</taxon>
        <taxon>Euteleostomi</taxon>
        <taxon>Archelosauria</taxon>
        <taxon>Archosauria</taxon>
        <taxon>Dinosauria</taxon>
        <taxon>Saurischia</taxon>
        <taxon>Theropoda</taxon>
        <taxon>Coelurosauria</taxon>
        <taxon>Aves</taxon>
        <taxon>Neognathae</taxon>
        <taxon>Neoaves</taxon>
        <taxon>Aequornithes</taxon>
        <taxon>Ciconiiformes</taxon>
        <taxon>Ciconiidae</taxon>
        <taxon>Mycteria</taxon>
    </lineage>
</organism>
<proteinExistence type="predicted"/>
<accession>A0AAN7RTP5</accession>
<dbReference type="GO" id="GO:0007508">
    <property type="term" value="P:larval heart development"/>
    <property type="evidence" value="ECO:0007669"/>
    <property type="project" value="TreeGrafter"/>
</dbReference>
<dbReference type="PANTHER" id="PTHR33395">
    <property type="entry name" value="TRANSCRIPTASE, PUTATIVE-RELATED-RELATED"/>
    <property type="match status" value="1"/>
</dbReference>
<dbReference type="Proteomes" id="UP001333110">
    <property type="component" value="Unassembled WGS sequence"/>
</dbReference>
<dbReference type="GO" id="GO:0031012">
    <property type="term" value="C:extracellular matrix"/>
    <property type="evidence" value="ECO:0007669"/>
    <property type="project" value="TreeGrafter"/>
</dbReference>
<evidence type="ECO:0000313" key="1">
    <source>
        <dbReference type="EMBL" id="KAK4816005.1"/>
    </source>
</evidence>
<gene>
    <name evidence="1" type="ORF">QYF61_010873</name>
</gene>
<comment type="caution">
    <text evidence="1">The sequence shown here is derived from an EMBL/GenBank/DDBJ whole genome shotgun (WGS) entry which is preliminary data.</text>
</comment>
<dbReference type="AlphaFoldDB" id="A0AAN7RTP5"/>
<dbReference type="EMBL" id="JAUNZN010000009">
    <property type="protein sequence ID" value="KAK4816005.1"/>
    <property type="molecule type" value="Genomic_DNA"/>
</dbReference>
<evidence type="ECO:0000313" key="2">
    <source>
        <dbReference type="Proteomes" id="UP001333110"/>
    </source>
</evidence>
<keyword evidence="2" id="KW-1185">Reference proteome</keyword>
<name>A0AAN7RTP5_MYCAM</name>
<sequence>MLKVLRLETFQLFKELVSRTPWETFLRDKGGEQSWQIFKDACHRVQELSISRYKKTGKEGKRPAWLSRDLLVKLKGKKEMHRQWKQGHPRYPGKRIGMLAQLCRDGVRKAKAQLEPSLARHAKNNNKGFYRYVSRKRKVKKSVPPVMSKIGKLVTTDEEKAEILNNFFASVFTGNLSSLNLSSGWTSRQGLGEQSPSHCKRRSGL</sequence>